<dbReference type="PROSITE" id="PS51460">
    <property type="entry name" value="GAR"/>
    <property type="match status" value="1"/>
</dbReference>
<evidence type="ECO:0000256" key="3">
    <source>
        <dbReference type="ARBA" id="ARBA00023212"/>
    </source>
</evidence>
<dbReference type="Gene3D" id="3.30.920.20">
    <property type="entry name" value="Gas2-like domain"/>
    <property type="match status" value="1"/>
</dbReference>
<feature type="compositionally biased region" description="Basic and acidic residues" evidence="4">
    <location>
        <begin position="429"/>
        <end position="452"/>
    </location>
</feature>
<accession>A0A9P4X1Z0</accession>
<gene>
    <name evidence="6" type="ORF">E8E12_011576</name>
</gene>
<dbReference type="OrthoDB" id="5409589at2759"/>
<organism evidence="6 7">
    <name type="scientific">Didymella heteroderae</name>
    <dbReference type="NCBI Taxonomy" id="1769908"/>
    <lineage>
        <taxon>Eukaryota</taxon>
        <taxon>Fungi</taxon>
        <taxon>Dikarya</taxon>
        <taxon>Ascomycota</taxon>
        <taxon>Pezizomycotina</taxon>
        <taxon>Dothideomycetes</taxon>
        <taxon>Pleosporomycetidae</taxon>
        <taxon>Pleosporales</taxon>
        <taxon>Pleosporineae</taxon>
        <taxon>Didymellaceae</taxon>
        <taxon>Didymella</taxon>
    </lineage>
</organism>
<dbReference type="InterPro" id="IPR003108">
    <property type="entry name" value="GAR_dom"/>
</dbReference>
<feature type="region of interest" description="Disordered" evidence="4">
    <location>
        <begin position="944"/>
        <end position="1018"/>
    </location>
</feature>
<feature type="region of interest" description="Disordered" evidence="4">
    <location>
        <begin position="581"/>
        <end position="679"/>
    </location>
</feature>
<name>A0A9P4X1Z0_9PLEO</name>
<feature type="region of interest" description="Disordered" evidence="4">
    <location>
        <begin position="837"/>
        <end position="888"/>
    </location>
</feature>
<feature type="region of interest" description="Disordered" evidence="4">
    <location>
        <begin position="700"/>
        <end position="722"/>
    </location>
</feature>
<feature type="compositionally biased region" description="Basic and acidic residues" evidence="4">
    <location>
        <begin position="626"/>
        <end position="640"/>
    </location>
</feature>
<dbReference type="GO" id="GO:0008017">
    <property type="term" value="F:microtubule binding"/>
    <property type="evidence" value="ECO:0007669"/>
    <property type="project" value="InterPro"/>
</dbReference>
<feature type="compositionally biased region" description="Low complexity" evidence="4">
    <location>
        <begin position="603"/>
        <end position="620"/>
    </location>
</feature>
<evidence type="ECO:0000256" key="1">
    <source>
        <dbReference type="ARBA" id="ARBA00004245"/>
    </source>
</evidence>
<reference evidence="6" key="1">
    <citation type="submission" date="2019-04" db="EMBL/GenBank/DDBJ databases">
        <title>Sequencing of skin fungus with MAO and IRED activity.</title>
        <authorList>
            <person name="Marsaioli A.J."/>
            <person name="Bonatto J.M.C."/>
            <person name="Reis Junior O."/>
        </authorList>
    </citation>
    <scope>NUCLEOTIDE SEQUENCE</scope>
    <source>
        <strain evidence="6">28M1</strain>
    </source>
</reference>
<evidence type="ECO:0000259" key="5">
    <source>
        <dbReference type="PROSITE" id="PS51460"/>
    </source>
</evidence>
<dbReference type="AlphaFoldDB" id="A0A9P4X1Z0"/>
<dbReference type="GO" id="GO:0005856">
    <property type="term" value="C:cytoskeleton"/>
    <property type="evidence" value="ECO:0007669"/>
    <property type="project" value="UniProtKB-SubCell"/>
</dbReference>
<comment type="caution">
    <text evidence="6">The sequence shown here is derived from an EMBL/GenBank/DDBJ whole genome shotgun (WGS) entry which is preliminary data.</text>
</comment>
<comment type="subcellular location">
    <subcellularLocation>
        <location evidence="1">Cytoplasm</location>
        <location evidence="1">Cytoskeleton</location>
    </subcellularLocation>
</comment>
<sequence>MAAFTSPMRLAPPVTPRRAPSPMMSPGTRRGRMLGASEESHLRDLSPETTLRAFTVEPVPFDTTRDEYKIFACIDSLTVAERDLGARVAKAAQRLKSWCSEIEQWGWTGSFEQPSEEYKEKRRRSLEARIAEHVGNADALAPLEYYGSLLSVEVEQHEARLDDMSEELLKLDVDELKEYVLDMHPQGRSRPGSAGFGASRSNYRPMDDFSFLITQTLLSALPHHAQLKERLNTWTARVSILRSAPRYLNDLKQAQKAMSLGWEALSPPADDSDLAFNQWKVAVDTISGVLQSKVGDLGRRLDGMLDTLEGRDDCLPDRWIDTFETLEADYGKWVHVSTRRMIESDVRRQNQAKQGHVQLKQDEAHGQNKHSDAPTVPQTPLLPIDKRVYRLSRELQLPRPKTLESSSRSPAAVRIDSARAPEVATKPAPKKDQNEVQDDLRDNVHEDARESFQEDAQQVAQEDESQSTPHPTFLPSVETPSQLQPSIVIDAISPANTSMLEPLSTVVSLSKPRFATASPSIDSDYEFDEGDTVVHNDVEERPKDVIRVVASYESLATIPASDDGSPASIVHTIDTKAFSHSPAMTFTDGTDVEEPQTPRSRRLSTSSVSSNASFDSSPVSTVEESPTARRTGDRSIRAPRPELNAAMRKRRPAKDAPSSNADSAPWPPTQFSHKKPHTVDDLERKISDILTTIPAHIRLTSGPGADAHEIKPSRGVGHKSSRGYLRAARSASGLRTPALTLSPVKNEFEGSNAGAGRKSNARIDNDIKLYHLTQPGKEQPIKLFIRRVGENGERVMVRVGGGWSDLGEYLRQYAEHHGRRTASEGKFEVLGLEVQGSDAGSARPGSAMSTTRRFSGGGRKTPNTTPDGKLAGLGISTDSPPPPMPRFERESTPAIAEEAPTPPSNNSQKSWIGTEVGLAGPKAKKVELTGEKLEWIEGMMKQARSVSNSNLNRAMKEDERSEGRSQSRSESRAASRSTSRAAAKRPTQDFVDLGKTGSTRRVFMRGGAGGSSERLNER</sequence>
<feature type="region of interest" description="Disordered" evidence="4">
    <location>
        <begin position="399"/>
        <end position="480"/>
    </location>
</feature>
<evidence type="ECO:0000313" key="6">
    <source>
        <dbReference type="EMBL" id="KAF3048270.1"/>
    </source>
</evidence>
<dbReference type="SUPFAM" id="SSF143575">
    <property type="entry name" value="GAS2 domain-like"/>
    <property type="match status" value="1"/>
</dbReference>
<feature type="compositionally biased region" description="Low complexity" evidence="4">
    <location>
        <begin position="974"/>
        <end position="985"/>
    </location>
</feature>
<dbReference type="Pfam" id="PF02187">
    <property type="entry name" value="GAS2"/>
    <property type="match status" value="1"/>
</dbReference>
<feature type="domain" description="GAR" evidence="5">
    <location>
        <begin position="736"/>
        <end position="817"/>
    </location>
</feature>
<evidence type="ECO:0000256" key="2">
    <source>
        <dbReference type="ARBA" id="ARBA00022490"/>
    </source>
</evidence>
<proteinExistence type="predicted"/>
<evidence type="ECO:0000313" key="7">
    <source>
        <dbReference type="Proteomes" id="UP000758155"/>
    </source>
</evidence>
<feature type="region of interest" description="Disordered" evidence="4">
    <location>
        <begin position="345"/>
        <end position="383"/>
    </location>
</feature>
<evidence type="ECO:0000256" key="4">
    <source>
        <dbReference type="SAM" id="MobiDB-lite"/>
    </source>
</evidence>
<feature type="compositionally biased region" description="Basic and acidic residues" evidence="4">
    <location>
        <begin position="359"/>
        <end position="372"/>
    </location>
</feature>
<dbReference type="Proteomes" id="UP000758155">
    <property type="component" value="Unassembled WGS sequence"/>
</dbReference>
<feature type="region of interest" description="Disordered" evidence="4">
    <location>
        <begin position="1"/>
        <end position="30"/>
    </location>
</feature>
<keyword evidence="3" id="KW-0206">Cytoskeleton</keyword>
<keyword evidence="7" id="KW-1185">Reference proteome</keyword>
<feature type="compositionally biased region" description="Basic and acidic residues" evidence="4">
    <location>
        <begin position="954"/>
        <end position="973"/>
    </location>
</feature>
<keyword evidence="2" id="KW-0963">Cytoplasm</keyword>
<protein>
    <recommendedName>
        <fullName evidence="5">GAR domain-containing protein</fullName>
    </recommendedName>
</protein>
<dbReference type="EMBL" id="SWKV01000001">
    <property type="protein sequence ID" value="KAF3048270.1"/>
    <property type="molecule type" value="Genomic_DNA"/>
</dbReference>
<dbReference type="InterPro" id="IPR036534">
    <property type="entry name" value="GAR_dom_sf"/>
</dbReference>